<protein>
    <submittedName>
        <fullName evidence="2">Putative secreted protein</fullName>
    </submittedName>
</protein>
<evidence type="ECO:0000256" key="1">
    <source>
        <dbReference type="SAM" id="SignalP"/>
    </source>
</evidence>
<feature type="chain" id="PRO_5025511476" evidence="1">
    <location>
        <begin position="21"/>
        <end position="89"/>
    </location>
</feature>
<sequence length="89" mass="9917">MLKLLPLPLLLQFPWRLLLSHNLTGVLRLLNATGSPVFPRFLEVWLTLLRWKIPPNLGNLLRPFRPAGVLHAQVLAVEVCVQHGGDGGP</sequence>
<accession>A0A6B0UBV5</accession>
<evidence type="ECO:0000313" key="2">
    <source>
        <dbReference type="EMBL" id="MXU86125.1"/>
    </source>
</evidence>
<dbReference type="AlphaFoldDB" id="A0A6B0UBV5"/>
<proteinExistence type="predicted"/>
<organism evidence="2">
    <name type="scientific">Ixodes ricinus</name>
    <name type="common">Common tick</name>
    <name type="synonym">Acarus ricinus</name>
    <dbReference type="NCBI Taxonomy" id="34613"/>
    <lineage>
        <taxon>Eukaryota</taxon>
        <taxon>Metazoa</taxon>
        <taxon>Ecdysozoa</taxon>
        <taxon>Arthropoda</taxon>
        <taxon>Chelicerata</taxon>
        <taxon>Arachnida</taxon>
        <taxon>Acari</taxon>
        <taxon>Parasitiformes</taxon>
        <taxon>Ixodida</taxon>
        <taxon>Ixodoidea</taxon>
        <taxon>Ixodidae</taxon>
        <taxon>Ixodinae</taxon>
        <taxon>Ixodes</taxon>
    </lineage>
</organism>
<keyword evidence="1" id="KW-0732">Signal</keyword>
<dbReference type="EMBL" id="GIFC01004042">
    <property type="protein sequence ID" value="MXU86125.1"/>
    <property type="molecule type" value="Transcribed_RNA"/>
</dbReference>
<reference evidence="2" key="1">
    <citation type="submission" date="2019-12" db="EMBL/GenBank/DDBJ databases">
        <title>An insight into the sialome of adult female Ixodes ricinus ticks feeding for 6 days.</title>
        <authorList>
            <person name="Perner J."/>
            <person name="Ribeiro J.M.C."/>
        </authorList>
    </citation>
    <scope>NUCLEOTIDE SEQUENCE</scope>
    <source>
        <strain evidence="2">Semi-engorged</strain>
        <tissue evidence="2">Salivary glands</tissue>
    </source>
</reference>
<feature type="signal peptide" evidence="1">
    <location>
        <begin position="1"/>
        <end position="20"/>
    </location>
</feature>
<name>A0A6B0UBV5_IXORI</name>